<evidence type="ECO:0000313" key="2">
    <source>
        <dbReference type="EMBL" id="AEU34910.1"/>
    </source>
</evidence>
<evidence type="ECO:0000256" key="1">
    <source>
        <dbReference type="SAM" id="SignalP"/>
    </source>
</evidence>
<dbReference type="EMBL" id="CP003130">
    <property type="protein sequence ID" value="AEU34910.1"/>
    <property type="molecule type" value="Genomic_DNA"/>
</dbReference>
<gene>
    <name evidence="2" type="ordered locus">AciX8_0560</name>
</gene>
<evidence type="ECO:0000313" key="3">
    <source>
        <dbReference type="Proteomes" id="UP000007113"/>
    </source>
</evidence>
<dbReference type="AlphaFoldDB" id="G8NQ54"/>
<dbReference type="KEGG" id="gma:AciX8_0560"/>
<organism evidence="2 3">
    <name type="scientific">Granulicella mallensis (strain ATCC BAA-1857 / DSM 23137 / MP5ACTX8)</name>
    <dbReference type="NCBI Taxonomy" id="682795"/>
    <lineage>
        <taxon>Bacteria</taxon>
        <taxon>Pseudomonadati</taxon>
        <taxon>Acidobacteriota</taxon>
        <taxon>Terriglobia</taxon>
        <taxon>Terriglobales</taxon>
        <taxon>Acidobacteriaceae</taxon>
        <taxon>Granulicella</taxon>
    </lineage>
</organism>
<feature type="chain" id="PRO_5003512188" description="Lipoprotein" evidence="1">
    <location>
        <begin position="26"/>
        <end position="177"/>
    </location>
</feature>
<protein>
    <recommendedName>
        <fullName evidence="4">Lipoprotein</fullName>
    </recommendedName>
</protein>
<accession>G8NQ54</accession>
<feature type="signal peptide" evidence="1">
    <location>
        <begin position="1"/>
        <end position="25"/>
    </location>
</feature>
<proteinExistence type="predicted"/>
<evidence type="ECO:0008006" key="4">
    <source>
        <dbReference type="Google" id="ProtNLM"/>
    </source>
</evidence>
<reference evidence="2 3" key="1">
    <citation type="submission" date="2011-11" db="EMBL/GenBank/DDBJ databases">
        <title>Complete sequence of Granulicella mallensis MP5ACTX8.</title>
        <authorList>
            <consortium name="US DOE Joint Genome Institute"/>
            <person name="Lucas S."/>
            <person name="Copeland A."/>
            <person name="Lapidus A."/>
            <person name="Cheng J.-F."/>
            <person name="Goodwin L."/>
            <person name="Pitluck S."/>
            <person name="Peters L."/>
            <person name="Lu M."/>
            <person name="Detter J.C."/>
            <person name="Han C."/>
            <person name="Tapia R."/>
            <person name="Land M."/>
            <person name="Hauser L."/>
            <person name="Kyrpides N."/>
            <person name="Ivanova N."/>
            <person name="Mikhailova N."/>
            <person name="Pagani I."/>
            <person name="Rawat S."/>
            <person name="Mannisto M."/>
            <person name="Haggblom M."/>
            <person name="Woyke T."/>
        </authorList>
    </citation>
    <scope>NUCLEOTIDE SEQUENCE [LARGE SCALE GENOMIC DNA]</scope>
    <source>
        <strain evidence="3">ATCC BAA-1857 / DSM 23137 / MP5ACTX8</strain>
    </source>
</reference>
<dbReference type="Proteomes" id="UP000007113">
    <property type="component" value="Chromosome"/>
</dbReference>
<sequence precursor="true">MNTRALCLSLLLVLPLAGCHGHSTSAPASAQAVADQHAVLEAEREQLDSIPPPSKNRYMAVHTYESWENPYVTVQAGMVTLHVLLADANTSDYGAGGILRPVGARRQELNLSMEKLGEAISAVPQTSWPYGRVIAIEEAHKVPASAQPQIRRTMETAVGTLNDLGIVVYDLNDGKLQ</sequence>
<dbReference type="STRING" id="682795.AciX8_0560"/>
<dbReference type="eggNOG" id="ENOG50327Z4">
    <property type="taxonomic scope" value="Bacteria"/>
</dbReference>
<keyword evidence="3" id="KW-1185">Reference proteome</keyword>
<dbReference type="HOGENOM" id="CLU_1502771_0_0_0"/>
<dbReference type="RefSeq" id="WP_014263794.1">
    <property type="nucleotide sequence ID" value="NC_016631.1"/>
</dbReference>
<name>G8NQ54_GRAMM</name>
<keyword evidence="1" id="KW-0732">Signal</keyword>